<evidence type="ECO:0000313" key="2">
    <source>
        <dbReference type="EMBL" id="GLR70904.1"/>
    </source>
</evidence>
<proteinExistence type="predicted"/>
<organism evidence="2 3">
    <name type="scientific">Agaribacter marinus</name>
    <dbReference type="NCBI Taxonomy" id="1431249"/>
    <lineage>
        <taxon>Bacteria</taxon>
        <taxon>Pseudomonadati</taxon>
        <taxon>Pseudomonadota</taxon>
        <taxon>Gammaproteobacteria</taxon>
        <taxon>Alteromonadales</taxon>
        <taxon>Alteromonadaceae</taxon>
        <taxon>Agaribacter</taxon>
    </lineage>
</organism>
<dbReference type="Proteomes" id="UP001156601">
    <property type="component" value="Unassembled WGS sequence"/>
</dbReference>
<dbReference type="AlphaFoldDB" id="A0AA37SYH8"/>
<feature type="compositionally biased region" description="Polar residues" evidence="1">
    <location>
        <begin position="506"/>
        <end position="515"/>
    </location>
</feature>
<name>A0AA37SYH8_9ALTE</name>
<reference evidence="2" key="1">
    <citation type="journal article" date="2014" name="Int. J. Syst. Evol. Microbiol.">
        <title>Complete genome sequence of Corynebacterium casei LMG S-19264T (=DSM 44701T), isolated from a smear-ripened cheese.</title>
        <authorList>
            <consortium name="US DOE Joint Genome Institute (JGI-PGF)"/>
            <person name="Walter F."/>
            <person name="Albersmeier A."/>
            <person name="Kalinowski J."/>
            <person name="Ruckert C."/>
        </authorList>
    </citation>
    <scope>NUCLEOTIDE SEQUENCE</scope>
    <source>
        <strain evidence="2">NBRC 110023</strain>
    </source>
</reference>
<comment type="caution">
    <text evidence="2">The sequence shown here is derived from an EMBL/GenBank/DDBJ whole genome shotgun (WGS) entry which is preliminary data.</text>
</comment>
<gene>
    <name evidence="2" type="ORF">GCM10007852_18120</name>
</gene>
<dbReference type="RefSeq" id="WP_284217181.1">
    <property type="nucleotide sequence ID" value="NZ_BSOT01000005.1"/>
</dbReference>
<reference evidence="2" key="2">
    <citation type="submission" date="2023-01" db="EMBL/GenBank/DDBJ databases">
        <title>Draft genome sequence of Agaribacter marinus strain NBRC 110023.</title>
        <authorList>
            <person name="Sun Q."/>
            <person name="Mori K."/>
        </authorList>
    </citation>
    <scope>NUCLEOTIDE SEQUENCE</scope>
    <source>
        <strain evidence="2">NBRC 110023</strain>
    </source>
</reference>
<evidence type="ECO:0000256" key="1">
    <source>
        <dbReference type="SAM" id="MobiDB-lite"/>
    </source>
</evidence>
<keyword evidence="3" id="KW-1185">Reference proteome</keyword>
<evidence type="ECO:0000313" key="3">
    <source>
        <dbReference type="Proteomes" id="UP001156601"/>
    </source>
</evidence>
<accession>A0AA37SYH8</accession>
<dbReference type="EMBL" id="BSOT01000005">
    <property type="protein sequence ID" value="GLR70904.1"/>
    <property type="molecule type" value="Genomic_DNA"/>
</dbReference>
<evidence type="ECO:0008006" key="4">
    <source>
        <dbReference type="Google" id="ProtNLM"/>
    </source>
</evidence>
<protein>
    <recommendedName>
        <fullName evidence="4">Flagellar hook-length control protein FliK</fullName>
    </recommendedName>
</protein>
<sequence>MTNSPIPSAKSVSALQDTVTGGAKLTVSEHAANVVTQSTTLTLTVVNINPTVVTLQIQSSRQKIQIPLEAINSSGQLHKGDVLTLTAVKGEQAKLLSQNPVSLKNQVLPEQMSRMLSKTWHDINMRDVAKAHLYPNASIKLESGSIHGNTASQLKLANNILKYGELSLHDSPLVKVTASVKNILNNGLALQITGAPNTQLTLTSKVLSEYQLLPKDKVVLSIRQEKGSALLESIKGVSVLGDFKVNQKHLAQINTALPPSSQISLDNIVKRNMLATNNTVNRQDTFLLPGKAEITKNVAGLEQFTEIVKQHAQNKHNNESNILFSRIKNGDRKEHLIQFVVKPSVLSIDLKFLHSDSTAPIRQQMANLENNVDVQLSRQGSGDVKPNNTKQAHLQNLPNVKPLKLLAESLLSKLTSASVPNKHEIISSKLQNEIRALLGKADNITQGSLNELNTALTGISGKAPKILNTQIHDALQKFGKLHLPNPYDGSAEKIGTDIRSGAPTEPKSSGNTQTTDGHIDAALLEIEPHDIKSHQSSLLTDKLVNQAINAPKPPSTMMDALINLLVLRLLPQTNAPVNIQQHIAQMMMVKTPIQQTAKASAQNSNRQNTDLESLDTNKALLKGLSNVLNQKSLNALRSAETSIQSQDSLYFTLPNLLNPSGKDIELKIYREGKDNPNKDVKTNQHWKLDMKLDIGKQGEILAKTNLSEQHMKLSFYASSEPLENTVKKHLPQLLRRLNSLGISVAESNTYVAKIPKTLMHTQLSTMKTYA</sequence>
<feature type="region of interest" description="Disordered" evidence="1">
    <location>
        <begin position="492"/>
        <end position="515"/>
    </location>
</feature>